<organism evidence="1 2">
    <name type="scientific">Nepenthes gracilis</name>
    <name type="common">Slender pitcher plant</name>
    <dbReference type="NCBI Taxonomy" id="150966"/>
    <lineage>
        <taxon>Eukaryota</taxon>
        <taxon>Viridiplantae</taxon>
        <taxon>Streptophyta</taxon>
        <taxon>Embryophyta</taxon>
        <taxon>Tracheophyta</taxon>
        <taxon>Spermatophyta</taxon>
        <taxon>Magnoliopsida</taxon>
        <taxon>eudicotyledons</taxon>
        <taxon>Gunneridae</taxon>
        <taxon>Pentapetalae</taxon>
        <taxon>Caryophyllales</taxon>
        <taxon>Nepenthaceae</taxon>
        <taxon>Nepenthes</taxon>
    </lineage>
</organism>
<dbReference type="EMBL" id="BSYO01000030">
    <property type="protein sequence ID" value="GMH25916.1"/>
    <property type="molecule type" value="Genomic_DNA"/>
</dbReference>
<accession>A0AAD3TB41</accession>
<name>A0AAD3TB41_NEPGR</name>
<keyword evidence="2" id="KW-1185">Reference proteome</keyword>
<protein>
    <submittedName>
        <fullName evidence="1">Uncharacterized protein</fullName>
    </submittedName>
</protein>
<comment type="caution">
    <text evidence="1">The sequence shown here is derived from an EMBL/GenBank/DDBJ whole genome shotgun (WGS) entry which is preliminary data.</text>
</comment>
<evidence type="ECO:0000313" key="2">
    <source>
        <dbReference type="Proteomes" id="UP001279734"/>
    </source>
</evidence>
<sequence>MLGLIDHRLTVLHAKDVTLFVQDSFNLFSIQDTARWNFHFLFRRTSESSRIFVRLLVSRPKLLPFSFISAYLHLHLPCPCFNAIFEPAWVTAMQWLLNLLLQ</sequence>
<proteinExistence type="predicted"/>
<dbReference type="Proteomes" id="UP001279734">
    <property type="component" value="Unassembled WGS sequence"/>
</dbReference>
<reference evidence="1" key="1">
    <citation type="submission" date="2023-05" db="EMBL/GenBank/DDBJ databases">
        <title>Nepenthes gracilis genome sequencing.</title>
        <authorList>
            <person name="Fukushima K."/>
        </authorList>
    </citation>
    <scope>NUCLEOTIDE SEQUENCE</scope>
    <source>
        <strain evidence="1">SING2019-196</strain>
    </source>
</reference>
<evidence type="ECO:0000313" key="1">
    <source>
        <dbReference type="EMBL" id="GMH25916.1"/>
    </source>
</evidence>
<gene>
    <name evidence="1" type="ORF">Nepgr_027759</name>
</gene>
<dbReference type="AlphaFoldDB" id="A0AAD3TB41"/>